<gene>
    <name evidence="7" type="primary">rplV</name>
    <name evidence="12" type="ORF">A2122_01145</name>
</gene>
<organism evidence="12 13">
    <name type="scientific">Candidatus Liptonbacteria bacterium GWB1_49_6</name>
    <dbReference type="NCBI Taxonomy" id="1798644"/>
    <lineage>
        <taxon>Bacteria</taxon>
        <taxon>Candidatus Liptoniibacteriota</taxon>
    </lineage>
</organism>
<comment type="subunit">
    <text evidence="7 9">Part of the 50S ribosomal subunit.</text>
</comment>
<proteinExistence type="inferred from homology"/>
<comment type="function">
    <text evidence="7">The globular domain of the protein is located near the polypeptide exit tunnel on the outside of the subunit, while an extended beta-hairpin is found that lines the wall of the exit tunnel in the center of the 70S ribosome.</text>
</comment>
<dbReference type="InterPro" id="IPR001063">
    <property type="entry name" value="Ribosomal_uL22"/>
</dbReference>
<keyword evidence="4 7" id="KW-0689">Ribosomal protein</keyword>
<dbReference type="PANTHER" id="PTHR13501">
    <property type="entry name" value="CHLOROPLAST 50S RIBOSOMAL PROTEIN L22-RELATED"/>
    <property type="match status" value="1"/>
</dbReference>
<name>A0A1G2C6A2_9BACT</name>
<evidence type="ECO:0000256" key="3">
    <source>
        <dbReference type="ARBA" id="ARBA00022884"/>
    </source>
</evidence>
<dbReference type="GO" id="GO:0003735">
    <property type="term" value="F:structural constituent of ribosome"/>
    <property type="evidence" value="ECO:0007669"/>
    <property type="project" value="InterPro"/>
</dbReference>
<evidence type="ECO:0000256" key="4">
    <source>
        <dbReference type="ARBA" id="ARBA00022980"/>
    </source>
</evidence>
<dbReference type="GO" id="GO:0022625">
    <property type="term" value="C:cytosolic large ribosomal subunit"/>
    <property type="evidence" value="ECO:0007669"/>
    <property type="project" value="TreeGrafter"/>
</dbReference>
<dbReference type="InterPro" id="IPR036394">
    <property type="entry name" value="Ribosomal_uL22_sf"/>
</dbReference>
<evidence type="ECO:0000256" key="1">
    <source>
        <dbReference type="ARBA" id="ARBA00009451"/>
    </source>
</evidence>
<reference evidence="12 13" key="1">
    <citation type="journal article" date="2016" name="Nat. Commun.">
        <title>Thousands of microbial genomes shed light on interconnected biogeochemical processes in an aquifer system.</title>
        <authorList>
            <person name="Anantharaman K."/>
            <person name="Brown C.T."/>
            <person name="Hug L.A."/>
            <person name="Sharon I."/>
            <person name="Castelle C.J."/>
            <person name="Probst A.J."/>
            <person name="Thomas B.C."/>
            <person name="Singh A."/>
            <person name="Wilkins M.J."/>
            <person name="Karaoz U."/>
            <person name="Brodie E.L."/>
            <person name="Williams K.H."/>
            <person name="Hubbard S.S."/>
            <person name="Banfield J.F."/>
        </authorList>
    </citation>
    <scope>NUCLEOTIDE SEQUENCE [LARGE SCALE GENOMIC DNA]</scope>
</reference>
<dbReference type="Proteomes" id="UP000176648">
    <property type="component" value="Unassembled WGS sequence"/>
</dbReference>
<comment type="caution">
    <text evidence="12">The sequence shown here is derived from an EMBL/GenBank/DDBJ whole genome shotgun (WGS) entry which is preliminary data.</text>
</comment>
<dbReference type="PANTHER" id="PTHR13501:SF8">
    <property type="entry name" value="LARGE RIBOSOMAL SUBUNIT PROTEIN UL22M"/>
    <property type="match status" value="1"/>
</dbReference>
<evidence type="ECO:0000313" key="13">
    <source>
        <dbReference type="Proteomes" id="UP000176648"/>
    </source>
</evidence>
<dbReference type="InterPro" id="IPR018260">
    <property type="entry name" value="Ribosomal_uL22_CS"/>
</dbReference>
<protein>
    <recommendedName>
        <fullName evidence="6 7">Large ribosomal subunit protein uL22</fullName>
    </recommendedName>
</protein>
<dbReference type="InterPro" id="IPR005727">
    <property type="entry name" value="Ribosomal_uL22_bac/chlpt-type"/>
</dbReference>
<dbReference type="STRING" id="1798644.A2122_01145"/>
<evidence type="ECO:0000256" key="9">
    <source>
        <dbReference type="RuleBase" id="RU004006"/>
    </source>
</evidence>
<dbReference type="NCBIfam" id="TIGR01044">
    <property type="entry name" value="rplV_bact"/>
    <property type="match status" value="1"/>
</dbReference>
<evidence type="ECO:0000256" key="5">
    <source>
        <dbReference type="ARBA" id="ARBA00023274"/>
    </source>
</evidence>
<evidence type="ECO:0000256" key="2">
    <source>
        <dbReference type="ARBA" id="ARBA00022730"/>
    </source>
</evidence>
<dbReference type="SUPFAM" id="SSF54843">
    <property type="entry name" value="Ribosomal protein L22"/>
    <property type="match status" value="1"/>
</dbReference>
<comment type="function">
    <text evidence="7 10">This protein binds specifically to 23S rRNA; its binding is stimulated by other ribosomal proteins, e.g., L4, L17, and L20. It is important during the early stages of 50S assembly. It makes multiple contacts with different domains of the 23S rRNA in the assembled 50S subunit and ribosome.</text>
</comment>
<dbReference type="GO" id="GO:0006412">
    <property type="term" value="P:translation"/>
    <property type="evidence" value="ECO:0007669"/>
    <property type="project" value="UniProtKB-UniRule"/>
</dbReference>
<dbReference type="AlphaFoldDB" id="A0A1G2C6A2"/>
<dbReference type="Pfam" id="PF00237">
    <property type="entry name" value="Ribosomal_L22"/>
    <property type="match status" value="1"/>
</dbReference>
<dbReference type="HAMAP" id="MF_01331_B">
    <property type="entry name" value="Ribosomal_uL22_B"/>
    <property type="match status" value="1"/>
</dbReference>
<feature type="compositionally biased region" description="Basic and acidic residues" evidence="11">
    <location>
        <begin position="117"/>
        <end position="138"/>
    </location>
</feature>
<dbReference type="EMBL" id="MHKU01000016">
    <property type="protein sequence ID" value="OGY96944.1"/>
    <property type="molecule type" value="Genomic_DNA"/>
</dbReference>
<keyword evidence="3 7" id="KW-0694">RNA-binding</keyword>
<feature type="region of interest" description="Disordered" evidence="11">
    <location>
        <begin position="105"/>
        <end position="158"/>
    </location>
</feature>
<dbReference type="GO" id="GO:0019843">
    <property type="term" value="F:rRNA binding"/>
    <property type="evidence" value="ECO:0007669"/>
    <property type="project" value="UniProtKB-UniRule"/>
</dbReference>
<evidence type="ECO:0000256" key="8">
    <source>
        <dbReference type="RuleBase" id="RU004005"/>
    </source>
</evidence>
<evidence type="ECO:0000313" key="12">
    <source>
        <dbReference type="EMBL" id="OGY96944.1"/>
    </source>
</evidence>
<sequence length="158" mass="17675">MTPRKVRAVGDLIKGLPVIEAEAQLMAQSRRAARPILKLLRSAVASAKANQHANSEKLYVQNLRVDQGPMLKRYLPRARGSASPIQKKMSHITLVLMENPNLPPPRFKIVIPKKTKLPPEKRPKSGKEKTVRGEEVQPKKKSSGFFKKMFSRKTGMGS</sequence>
<keyword evidence="2 7" id="KW-0699">rRNA-binding</keyword>
<evidence type="ECO:0000256" key="6">
    <source>
        <dbReference type="ARBA" id="ARBA00035207"/>
    </source>
</evidence>
<dbReference type="InterPro" id="IPR047867">
    <property type="entry name" value="Ribosomal_uL22_bac/org-type"/>
</dbReference>
<dbReference type="CDD" id="cd00336">
    <property type="entry name" value="Ribosomal_L22"/>
    <property type="match status" value="1"/>
</dbReference>
<dbReference type="PROSITE" id="PS00464">
    <property type="entry name" value="RIBOSOMAL_L22"/>
    <property type="match status" value="1"/>
</dbReference>
<evidence type="ECO:0000256" key="10">
    <source>
        <dbReference type="RuleBase" id="RU004008"/>
    </source>
</evidence>
<evidence type="ECO:0000256" key="7">
    <source>
        <dbReference type="HAMAP-Rule" id="MF_01331"/>
    </source>
</evidence>
<comment type="similarity">
    <text evidence="1 7 8">Belongs to the universal ribosomal protein uL22 family.</text>
</comment>
<accession>A0A1G2C6A2</accession>
<dbReference type="Gene3D" id="3.90.470.10">
    <property type="entry name" value="Ribosomal protein L22/L17"/>
    <property type="match status" value="1"/>
</dbReference>
<evidence type="ECO:0000256" key="11">
    <source>
        <dbReference type="SAM" id="MobiDB-lite"/>
    </source>
</evidence>
<keyword evidence="5 7" id="KW-0687">Ribonucleoprotein</keyword>